<organism evidence="2 3">
    <name type="scientific">Colletotrichum navitas</name>
    <dbReference type="NCBI Taxonomy" id="681940"/>
    <lineage>
        <taxon>Eukaryota</taxon>
        <taxon>Fungi</taxon>
        <taxon>Dikarya</taxon>
        <taxon>Ascomycota</taxon>
        <taxon>Pezizomycotina</taxon>
        <taxon>Sordariomycetes</taxon>
        <taxon>Hypocreomycetidae</taxon>
        <taxon>Glomerellales</taxon>
        <taxon>Glomerellaceae</taxon>
        <taxon>Colletotrichum</taxon>
        <taxon>Colletotrichum graminicola species complex</taxon>
    </lineage>
</organism>
<name>A0AAD8QAJ2_9PEZI</name>
<feature type="chain" id="PRO_5042244740" description="Secreted protein" evidence="1">
    <location>
        <begin position="24"/>
        <end position="146"/>
    </location>
</feature>
<dbReference type="AlphaFoldDB" id="A0AAD8QAJ2"/>
<sequence>MWCLTAVSLRLSMLRACTSWGDAHPPAQLGKHIRHSRGQYDVRHPTITRTVCDLISSDDIAEAIGGVALVFRPVFSPRHSTLHVGCLRVTALGGDVIIGTSTEMPGENATPTGLAFSIRLRLPHYARLPAAGLRAAAALYQLNSRR</sequence>
<accession>A0AAD8QAJ2</accession>
<proteinExistence type="predicted"/>
<keyword evidence="3" id="KW-1185">Reference proteome</keyword>
<evidence type="ECO:0008006" key="4">
    <source>
        <dbReference type="Google" id="ProtNLM"/>
    </source>
</evidence>
<dbReference type="GeneID" id="85436702"/>
<dbReference type="RefSeq" id="XP_060418792.1">
    <property type="nucleotide sequence ID" value="XM_060552462.1"/>
</dbReference>
<dbReference type="Proteomes" id="UP001230504">
    <property type="component" value="Unassembled WGS sequence"/>
</dbReference>
<reference evidence="2" key="1">
    <citation type="submission" date="2021-06" db="EMBL/GenBank/DDBJ databases">
        <title>Comparative genomics, transcriptomics and evolutionary studies reveal genomic signatures of adaptation to plant cell wall in hemibiotrophic fungi.</title>
        <authorList>
            <consortium name="DOE Joint Genome Institute"/>
            <person name="Baroncelli R."/>
            <person name="Diaz J.F."/>
            <person name="Benocci T."/>
            <person name="Peng M."/>
            <person name="Battaglia E."/>
            <person name="Haridas S."/>
            <person name="Andreopoulos W."/>
            <person name="Labutti K."/>
            <person name="Pangilinan J."/>
            <person name="Floch G.L."/>
            <person name="Makela M.R."/>
            <person name="Henrissat B."/>
            <person name="Grigoriev I.V."/>
            <person name="Crouch J.A."/>
            <person name="De Vries R.P."/>
            <person name="Sukno S.A."/>
            <person name="Thon M.R."/>
        </authorList>
    </citation>
    <scope>NUCLEOTIDE SEQUENCE</scope>
    <source>
        <strain evidence="2">CBS 125086</strain>
    </source>
</reference>
<keyword evidence="1" id="KW-0732">Signal</keyword>
<dbReference type="EMBL" id="JAHLJV010000006">
    <property type="protein sequence ID" value="KAK1598047.1"/>
    <property type="molecule type" value="Genomic_DNA"/>
</dbReference>
<gene>
    <name evidence="2" type="ORF">LY79DRAFT_326764</name>
</gene>
<evidence type="ECO:0000256" key="1">
    <source>
        <dbReference type="SAM" id="SignalP"/>
    </source>
</evidence>
<evidence type="ECO:0000313" key="2">
    <source>
        <dbReference type="EMBL" id="KAK1598047.1"/>
    </source>
</evidence>
<protein>
    <recommendedName>
        <fullName evidence="4">Secreted protein</fullName>
    </recommendedName>
</protein>
<comment type="caution">
    <text evidence="2">The sequence shown here is derived from an EMBL/GenBank/DDBJ whole genome shotgun (WGS) entry which is preliminary data.</text>
</comment>
<feature type="signal peptide" evidence="1">
    <location>
        <begin position="1"/>
        <end position="23"/>
    </location>
</feature>
<evidence type="ECO:0000313" key="3">
    <source>
        <dbReference type="Proteomes" id="UP001230504"/>
    </source>
</evidence>